<dbReference type="EC" id="3.1.-.-" evidence="3"/>
<evidence type="ECO:0000313" key="3">
    <source>
        <dbReference type="EMBL" id="UNZ08659.1"/>
    </source>
</evidence>
<reference evidence="3 4" key="1">
    <citation type="submission" date="2022-03" db="EMBL/GenBank/DDBJ databases">
        <title>Complete genome of Streptomyces rimosus ssp. rimosus R7 (=ATCC 10970).</title>
        <authorList>
            <person name="Beganovic S."/>
            <person name="Ruckert C."/>
            <person name="Busche T."/>
            <person name="Kalinowski J."/>
            <person name="Wittmann C."/>
        </authorList>
    </citation>
    <scope>NUCLEOTIDE SEQUENCE [LARGE SCALE GENOMIC DNA]</scope>
    <source>
        <strain evidence="3 4">R7</strain>
        <plasmid evidence="3 4">pSRIMR7</plasmid>
    </source>
</reference>
<feature type="signal peptide" evidence="1">
    <location>
        <begin position="1"/>
        <end position="39"/>
    </location>
</feature>
<name>A0ABY3ZEV7_STRRM</name>
<protein>
    <submittedName>
        <fullName evidence="3">Ribonuclease YeeF</fullName>
        <ecNumber evidence="3">3.1.-.-</ecNumber>
    </submittedName>
</protein>
<dbReference type="Proteomes" id="UP000829494">
    <property type="component" value="Plasmid pSRIMR7"/>
</dbReference>
<keyword evidence="3" id="KW-0378">Hydrolase</keyword>
<proteinExistence type="predicted"/>
<keyword evidence="1" id="KW-0732">Signal</keyword>
<dbReference type="Gene3D" id="3.40.570.10">
    <property type="entry name" value="Extracellular Endonuclease, subunit A"/>
    <property type="match status" value="1"/>
</dbReference>
<sequence>MARTTSSPWSCARHAAKRRRGLCLLVGAGVVAVAVPASAAAAAVPAATEAAEPRAAIPCEMYLTDLKNQDVKSTWTFHVDAHGRPERATAKKLTVGDSPRDQKCETKVGNWGGSGFDGGHLIAATLKGVSKRVNLVPMERSINRGIYKSFETGAKNCIKAGKNETAYKSVVQYPNDTSVVPNKFTVSMVPKARGGSRGPEIRLEIPNAELTPKKKKELKNTLNEGLAKNGCTTVS</sequence>
<accession>A0ABY3ZEV7</accession>
<dbReference type="GO" id="GO:0016787">
    <property type="term" value="F:hydrolase activity"/>
    <property type="evidence" value="ECO:0007669"/>
    <property type="project" value="UniProtKB-KW"/>
</dbReference>
<feature type="domain" description="Type VII secretion system protein EssD-like" evidence="2">
    <location>
        <begin position="73"/>
        <end position="187"/>
    </location>
</feature>
<geneLocation type="plasmid" evidence="3 4">
    <name>pSRIMR7</name>
</geneLocation>
<dbReference type="InterPro" id="IPR044927">
    <property type="entry name" value="Endonuclea_NS_2"/>
</dbReference>
<organism evidence="3 4">
    <name type="scientific">Streptomyces rimosus subsp. rimosus</name>
    <dbReference type="NCBI Taxonomy" id="132474"/>
    <lineage>
        <taxon>Bacteria</taxon>
        <taxon>Bacillati</taxon>
        <taxon>Actinomycetota</taxon>
        <taxon>Actinomycetes</taxon>
        <taxon>Kitasatosporales</taxon>
        <taxon>Streptomycetaceae</taxon>
        <taxon>Streptomyces</taxon>
    </lineage>
</organism>
<dbReference type="Pfam" id="PF13930">
    <property type="entry name" value="Endonuclea_NS_2"/>
    <property type="match status" value="1"/>
</dbReference>
<dbReference type="InterPro" id="IPR044929">
    <property type="entry name" value="DNA/RNA_non-sp_Endonuclease_sf"/>
</dbReference>
<evidence type="ECO:0000256" key="1">
    <source>
        <dbReference type="SAM" id="SignalP"/>
    </source>
</evidence>
<dbReference type="EMBL" id="CP094299">
    <property type="protein sequence ID" value="UNZ08659.1"/>
    <property type="molecule type" value="Genomic_DNA"/>
</dbReference>
<evidence type="ECO:0000259" key="2">
    <source>
        <dbReference type="Pfam" id="PF13930"/>
    </source>
</evidence>
<keyword evidence="4" id="KW-1185">Reference proteome</keyword>
<keyword evidence="3" id="KW-0614">Plasmid</keyword>
<gene>
    <name evidence="3" type="primary">yeeF</name>
    <name evidence="3" type="ORF">SRIMR7_41570</name>
</gene>
<evidence type="ECO:0000313" key="4">
    <source>
        <dbReference type="Proteomes" id="UP000829494"/>
    </source>
</evidence>
<feature type="chain" id="PRO_5045896465" evidence="1">
    <location>
        <begin position="40"/>
        <end position="235"/>
    </location>
</feature>